<dbReference type="FunFam" id="3.10.50.40:FF:000006">
    <property type="entry name" value="Peptidyl-prolyl cis-trans isomerase"/>
    <property type="match status" value="1"/>
</dbReference>
<proteinExistence type="inferred from homology"/>
<dbReference type="Pfam" id="PF17800">
    <property type="entry name" value="NPL"/>
    <property type="match status" value="1"/>
</dbReference>
<name>A0A9P8JB55_AURME</name>
<reference evidence="10" key="1">
    <citation type="journal article" date="2021" name="J Fungi (Basel)">
        <title>Virulence traits and population genomics of the black yeast Aureobasidium melanogenum.</title>
        <authorList>
            <person name="Cernosa A."/>
            <person name="Sun X."/>
            <person name="Gostincar C."/>
            <person name="Fang C."/>
            <person name="Gunde-Cimerman N."/>
            <person name="Song Z."/>
        </authorList>
    </citation>
    <scope>NUCLEOTIDE SEQUENCE</scope>
    <source>
        <strain evidence="10">EXF-9911</strain>
    </source>
</reference>
<keyword evidence="5 7" id="KW-0697">Rotamase</keyword>
<comment type="subunit">
    <text evidence="4">Binds to histones H3 and H4.</text>
</comment>
<sequence>MGILPMAVFGLEVPAGGMPVAASGEISAAFRLTMAAIDPSAEPEFDEDTKGKKPRATLKIIRAPLQMDDDEDESDFDPEEMDMMLASDDDEDDDESDDEAGPSDPAKSKKARKAAAAKQLKEELESMDVDSPKVKAKGKGKVQADDEDESDEDDEDDEDDEEFEPEEFVLCTLDPENHYQQTLDITVGDDERVWFMVTGTHDVYLTGNYVEPDHTHGPEEEYDSEDEDEDEYDLSPDEDELYGDEDSEDELDDMEDPRITEIEDDEAPALVPAKTEKKADKKGKKRAAEDEAETLDDLISKAKPAEKNAKKVKTNEGKAVPADEAAKKLETPAAKSDKKVQFSKNLELGPTGSSSPAVAKGAEKSKAAPAVKTVNGVTIDDKKIGSGPAAKKGDRIGMRYIGKLQNGKVFDSNKKGKPFSFKLGTGEVIKGWDIGIAGIQVGGERRITVPAHHAYGSQSLPGIPKNSTLIFDVKCVEIK</sequence>
<dbReference type="InterPro" id="IPR041232">
    <property type="entry name" value="NPL"/>
</dbReference>
<organism evidence="10 11">
    <name type="scientific">Aureobasidium melanogenum</name>
    <name type="common">Aureobasidium pullulans var. melanogenum</name>
    <dbReference type="NCBI Taxonomy" id="46634"/>
    <lineage>
        <taxon>Eukaryota</taxon>
        <taxon>Fungi</taxon>
        <taxon>Dikarya</taxon>
        <taxon>Ascomycota</taxon>
        <taxon>Pezizomycotina</taxon>
        <taxon>Dothideomycetes</taxon>
        <taxon>Dothideomycetidae</taxon>
        <taxon>Dothideales</taxon>
        <taxon>Saccotheciaceae</taxon>
        <taxon>Aureobasidium</taxon>
    </lineage>
</organism>
<dbReference type="EMBL" id="JAHFXF010000174">
    <property type="protein sequence ID" value="KAG9694039.1"/>
    <property type="molecule type" value="Genomic_DNA"/>
</dbReference>
<dbReference type="Gene3D" id="2.60.120.340">
    <property type="entry name" value="Nucleoplasmin core domain"/>
    <property type="match status" value="1"/>
</dbReference>
<evidence type="ECO:0000256" key="6">
    <source>
        <dbReference type="ARBA" id="ARBA00023235"/>
    </source>
</evidence>
<dbReference type="PIRSF" id="PIRSF001473">
    <property type="entry name" value="FK506-bp_FPR3"/>
    <property type="match status" value="1"/>
</dbReference>
<dbReference type="OrthoDB" id="77911at2759"/>
<keyword evidence="6 7" id="KW-0413">Isomerase</keyword>
<dbReference type="AlphaFoldDB" id="A0A9P8JB55"/>
<dbReference type="Proteomes" id="UP000779574">
    <property type="component" value="Unassembled WGS sequence"/>
</dbReference>
<feature type="non-terminal residue" evidence="10">
    <location>
        <position position="479"/>
    </location>
</feature>
<dbReference type="GO" id="GO:0003755">
    <property type="term" value="F:peptidyl-prolyl cis-trans isomerase activity"/>
    <property type="evidence" value="ECO:0007669"/>
    <property type="project" value="UniProtKB-KW"/>
</dbReference>
<evidence type="ECO:0000256" key="1">
    <source>
        <dbReference type="ARBA" id="ARBA00000971"/>
    </source>
</evidence>
<evidence type="ECO:0000313" key="10">
    <source>
        <dbReference type="EMBL" id="KAG9694039.1"/>
    </source>
</evidence>
<dbReference type="GO" id="GO:0005730">
    <property type="term" value="C:nucleolus"/>
    <property type="evidence" value="ECO:0007669"/>
    <property type="project" value="TreeGrafter"/>
</dbReference>
<feature type="compositionally biased region" description="Acidic residues" evidence="8">
    <location>
        <begin position="220"/>
        <end position="255"/>
    </location>
</feature>
<feature type="compositionally biased region" description="Acidic residues" evidence="8">
    <location>
        <begin position="67"/>
        <end position="101"/>
    </location>
</feature>
<evidence type="ECO:0000256" key="5">
    <source>
        <dbReference type="ARBA" id="ARBA00023110"/>
    </source>
</evidence>
<dbReference type="PANTHER" id="PTHR43811:SF19">
    <property type="entry name" value="39 KDA FK506-BINDING NUCLEAR PROTEIN"/>
    <property type="match status" value="1"/>
</dbReference>
<feature type="region of interest" description="Disordered" evidence="8">
    <location>
        <begin position="207"/>
        <end position="369"/>
    </location>
</feature>
<feature type="compositionally biased region" description="Acidic residues" evidence="8">
    <location>
        <begin position="145"/>
        <end position="167"/>
    </location>
</feature>
<feature type="domain" description="PPIase FKBP-type" evidence="9">
    <location>
        <begin position="393"/>
        <end position="479"/>
    </location>
</feature>
<dbReference type="PROSITE" id="PS50059">
    <property type="entry name" value="FKBP_PPIASE"/>
    <property type="match status" value="1"/>
</dbReference>
<evidence type="ECO:0000256" key="3">
    <source>
        <dbReference type="ARBA" id="ARBA00007838"/>
    </source>
</evidence>
<comment type="similarity">
    <text evidence="3">Belongs to the FKBP-type PPIase family. FKBP3/4 subfamily.</text>
</comment>
<feature type="compositionally biased region" description="Basic and acidic residues" evidence="8">
    <location>
        <begin position="298"/>
        <end position="316"/>
    </location>
</feature>
<evidence type="ECO:0000256" key="8">
    <source>
        <dbReference type="SAM" id="MobiDB-lite"/>
    </source>
</evidence>
<comment type="caution">
    <text evidence="10">The sequence shown here is derived from an EMBL/GenBank/DDBJ whole genome shotgun (WGS) entry which is preliminary data.</text>
</comment>
<accession>A0A9P8JB55</accession>
<dbReference type="GO" id="GO:0000785">
    <property type="term" value="C:chromatin"/>
    <property type="evidence" value="ECO:0007669"/>
    <property type="project" value="TreeGrafter"/>
</dbReference>
<evidence type="ECO:0000256" key="2">
    <source>
        <dbReference type="ARBA" id="ARBA00002221"/>
    </source>
</evidence>
<evidence type="ECO:0000313" key="11">
    <source>
        <dbReference type="Proteomes" id="UP000779574"/>
    </source>
</evidence>
<comment type="function">
    <text evidence="2">PPIase that acts as a histone chaperone. Histone proline isomerase that increases the rate of cis-trans isomerization at prolines on the histone H3 N-terminal tail. Proline isomerization influences H3 methylation thereby regulating gene expression.</text>
</comment>
<feature type="region of interest" description="Disordered" evidence="8">
    <location>
        <begin position="39"/>
        <end position="175"/>
    </location>
</feature>
<dbReference type="PANTHER" id="PTHR43811">
    <property type="entry name" value="FKBP-TYPE PEPTIDYL-PROLYL CIS-TRANS ISOMERASE FKPA"/>
    <property type="match status" value="1"/>
</dbReference>
<evidence type="ECO:0000256" key="7">
    <source>
        <dbReference type="PROSITE-ProRule" id="PRU00277"/>
    </source>
</evidence>
<feature type="compositionally biased region" description="Basic and acidic residues" evidence="8">
    <location>
        <begin position="324"/>
        <end position="340"/>
    </location>
</feature>
<dbReference type="EC" id="5.2.1.8" evidence="7"/>
<reference evidence="10" key="2">
    <citation type="submission" date="2021-08" db="EMBL/GenBank/DDBJ databases">
        <authorList>
            <person name="Gostincar C."/>
            <person name="Sun X."/>
            <person name="Song Z."/>
            <person name="Gunde-Cimerman N."/>
        </authorList>
    </citation>
    <scope>NUCLEOTIDE SEQUENCE</scope>
    <source>
        <strain evidence="10">EXF-9911</strain>
    </source>
</reference>
<dbReference type="Pfam" id="PF00254">
    <property type="entry name" value="FKBP_C"/>
    <property type="match status" value="1"/>
</dbReference>
<dbReference type="Gene3D" id="3.10.50.40">
    <property type="match status" value="1"/>
</dbReference>
<evidence type="ECO:0000259" key="9">
    <source>
        <dbReference type="PROSITE" id="PS50059"/>
    </source>
</evidence>
<comment type="catalytic activity">
    <reaction evidence="1 7">
        <text>[protein]-peptidylproline (omega=180) = [protein]-peptidylproline (omega=0)</text>
        <dbReference type="Rhea" id="RHEA:16237"/>
        <dbReference type="Rhea" id="RHEA-COMP:10747"/>
        <dbReference type="Rhea" id="RHEA-COMP:10748"/>
        <dbReference type="ChEBI" id="CHEBI:83833"/>
        <dbReference type="ChEBI" id="CHEBI:83834"/>
        <dbReference type="EC" id="5.2.1.8"/>
    </reaction>
</comment>
<dbReference type="InterPro" id="IPR046357">
    <property type="entry name" value="PPIase_dom_sf"/>
</dbReference>
<dbReference type="SUPFAM" id="SSF54534">
    <property type="entry name" value="FKBP-like"/>
    <property type="match status" value="1"/>
</dbReference>
<gene>
    <name evidence="10" type="ORF">KCU76_g5540</name>
</gene>
<protein>
    <recommendedName>
        <fullName evidence="7">peptidylprolyl isomerase</fullName>
        <ecNumber evidence="7">5.2.1.8</ecNumber>
    </recommendedName>
</protein>
<dbReference type="InterPro" id="IPR023566">
    <property type="entry name" value="PPIase_Fpr3/Fpr4-like"/>
</dbReference>
<dbReference type="InterPro" id="IPR001179">
    <property type="entry name" value="PPIase_FKBP_dom"/>
</dbReference>
<evidence type="ECO:0000256" key="4">
    <source>
        <dbReference type="ARBA" id="ARBA00011865"/>
    </source>
</evidence>